<evidence type="ECO:0000313" key="1">
    <source>
        <dbReference type="EMBL" id="GGG07115.1"/>
    </source>
</evidence>
<dbReference type="Proteomes" id="UP000608420">
    <property type="component" value="Unassembled WGS sequence"/>
</dbReference>
<sequence>MQFLATNPLVMDIIVRYKGKDATGSTLTDNDVRVRVIRPEQGDVHILGHAKGAPFKSETRLLRQPHLLIAR</sequence>
<proteinExistence type="predicted"/>
<gene>
    <name evidence="1" type="ORF">GCM10010913_31150</name>
</gene>
<evidence type="ECO:0000313" key="2">
    <source>
        <dbReference type="Proteomes" id="UP000608420"/>
    </source>
</evidence>
<reference evidence="2" key="1">
    <citation type="journal article" date="2019" name="Int. J. Syst. Evol. Microbiol.">
        <title>The Global Catalogue of Microorganisms (GCM) 10K type strain sequencing project: providing services to taxonomists for standard genome sequencing and annotation.</title>
        <authorList>
            <consortium name="The Broad Institute Genomics Platform"/>
            <consortium name="The Broad Institute Genome Sequencing Center for Infectious Disease"/>
            <person name="Wu L."/>
            <person name="Ma J."/>
        </authorList>
    </citation>
    <scope>NUCLEOTIDE SEQUENCE [LARGE SCALE GENOMIC DNA]</scope>
    <source>
        <strain evidence="2">CGMCC 1.15420</strain>
    </source>
</reference>
<comment type="caution">
    <text evidence="1">The sequence shown here is derived from an EMBL/GenBank/DDBJ whole genome shotgun (WGS) entry which is preliminary data.</text>
</comment>
<keyword evidence="2" id="KW-1185">Reference proteome</keyword>
<protein>
    <submittedName>
        <fullName evidence="1">Uncharacterized protein</fullName>
    </submittedName>
</protein>
<name>A0ABQ1W0V0_9BACL</name>
<organism evidence="1 2">
    <name type="scientific">Paenibacillus aceti</name>
    <dbReference type="NCBI Taxonomy" id="1820010"/>
    <lineage>
        <taxon>Bacteria</taxon>
        <taxon>Bacillati</taxon>
        <taxon>Bacillota</taxon>
        <taxon>Bacilli</taxon>
        <taxon>Bacillales</taxon>
        <taxon>Paenibacillaceae</taxon>
        <taxon>Paenibacillus</taxon>
    </lineage>
</organism>
<dbReference type="EMBL" id="BMIW01000024">
    <property type="protein sequence ID" value="GGG07115.1"/>
    <property type="molecule type" value="Genomic_DNA"/>
</dbReference>
<accession>A0ABQ1W0V0</accession>